<organism evidence="1 2">
    <name type="scientific">Romanomermis culicivorax</name>
    <name type="common">Nematode worm</name>
    <dbReference type="NCBI Taxonomy" id="13658"/>
    <lineage>
        <taxon>Eukaryota</taxon>
        <taxon>Metazoa</taxon>
        <taxon>Ecdysozoa</taxon>
        <taxon>Nematoda</taxon>
        <taxon>Enoplea</taxon>
        <taxon>Dorylaimia</taxon>
        <taxon>Mermithida</taxon>
        <taxon>Mermithoidea</taxon>
        <taxon>Mermithidae</taxon>
        <taxon>Romanomermis</taxon>
    </lineage>
</organism>
<accession>A0A915IN87</accession>
<keyword evidence="1" id="KW-1185">Reference proteome</keyword>
<sequence length="107" mass="12320">MTKGDTCVIHCIRNSSILEAFMQFFHHVTDDVFKRQNLPIFNEFSVPSCWTGIARVKLQLSCTFNFHTRKCCHGALPGYYPKTFRLVIDSFTVISSELSTKKNFAFC</sequence>
<dbReference type="WBParaSite" id="nRc.2.0.1.t15275-RA">
    <property type="protein sequence ID" value="nRc.2.0.1.t15275-RA"/>
    <property type="gene ID" value="nRc.2.0.1.g15275"/>
</dbReference>
<name>A0A915IN87_ROMCU</name>
<reference evidence="2" key="1">
    <citation type="submission" date="2022-11" db="UniProtKB">
        <authorList>
            <consortium name="WormBaseParasite"/>
        </authorList>
    </citation>
    <scope>IDENTIFICATION</scope>
</reference>
<proteinExistence type="predicted"/>
<evidence type="ECO:0000313" key="1">
    <source>
        <dbReference type="Proteomes" id="UP000887565"/>
    </source>
</evidence>
<dbReference type="AlphaFoldDB" id="A0A915IN87"/>
<protein>
    <submittedName>
        <fullName evidence="2">Uncharacterized protein</fullName>
    </submittedName>
</protein>
<dbReference type="Proteomes" id="UP000887565">
    <property type="component" value="Unplaced"/>
</dbReference>
<evidence type="ECO:0000313" key="2">
    <source>
        <dbReference type="WBParaSite" id="nRc.2.0.1.t15275-RA"/>
    </source>
</evidence>